<evidence type="ECO:0000313" key="1">
    <source>
        <dbReference type="EMBL" id="KAH8015164.1"/>
    </source>
</evidence>
<gene>
    <name evidence="1" type="ORF">K3G42_033429</name>
</gene>
<dbReference type="EMBL" id="CM037615">
    <property type="protein sequence ID" value="KAH8015164.1"/>
    <property type="molecule type" value="Genomic_DNA"/>
</dbReference>
<sequence>MKNSFSKWLSKHPAFFAETTDAEFLSRVQITQPTGQADRLSRNATFICRHPHPTVDFSLPSFLFVQIFGLSAIRRIRNLLFLSKAQYERAWHMRGQPKGLPVDYSFGLPVVRQGDICPVSNKPSKAVVYLHTVTCLLHKLLPTEAKLPCPSSPPELVPFACWSMPQVRNKLDPFPLVC</sequence>
<organism evidence="1 2">
    <name type="scientific">Sphaerodactylus townsendi</name>
    <dbReference type="NCBI Taxonomy" id="933632"/>
    <lineage>
        <taxon>Eukaryota</taxon>
        <taxon>Metazoa</taxon>
        <taxon>Chordata</taxon>
        <taxon>Craniata</taxon>
        <taxon>Vertebrata</taxon>
        <taxon>Euteleostomi</taxon>
        <taxon>Lepidosauria</taxon>
        <taxon>Squamata</taxon>
        <taxon>Bifurcata</taxon>
        <taxon>Gekkota</taxon>
        <taxon>Sphaerodactylidae</taxon>
        <taxon>Sphaerodactylus</taxon>
    </lineage>
</organism>
<proteinExistence type="predicted"/>
<accession>A0ACB8G688</accession>
<keyword evidence="2" id="KW-1185">Reference proteome</keyword>
<protein>
    <submittedName>
        <fullName evidence="1">Uncharacterized protein</fullName>
    </submittedName>
</protein>
<comment type="caution">
    <text evidence="1">The sequence shown here is derived from an EMBL/GenBank/DDBJ whole genome shotgun (WGS) entry which is preliminary data.</text>
</comment>
<evidence type="ECO:0000313" key="2">
    <source>
        <dbReference type="Proteomes" id="UP000827872"/>
    </source>
</evidence>
<reference evidence="1" key="1">
    <citation type="submission" date="2021-08" db="EMBL/GenBank/DDBJ databases">
        <title>The first chromosome-level gecko genome reveals the dynamic sex chromosomes of Neotropical dwarf geckos (Sphaerodactylidae: Sphaerodactylus).</title>
        <authorList>
            <person name="Pinto B.J."/>
            <person name="Keating S.E."/>
            <person name="Gamble T."/>
        </authorList>
    </citation>
    <scope>NUCLEOTIDE SEQUENCE</scope>
    <source>
        <strain evidence="1">TG3544</strain>
    </source>
</reference>
<dbReference type="Proteomes" id="UP000827872">
    <property type="component" value="Linkage Group LG02"/>
</dbReference>
<name>A0ACB8G688_9SAUR</name>